<dbReference type="Gene3D" id="3.20.100.30">
    <property type="entry name" value="VTC, catalytic tunnel domain"/>
    <property type="match status" value="1"/>
</dbReference>
<proteinExistence type="predicted"/>
<dbReference type="InterPro" id="IPR018966">
    <property type="entry name" value="VTC_domain"/>
</dbReference>
<dbReference type="GO" id="GO:0033254">
    <property type="term" value="C:vacuolar transporter chaperone complex"/>
    <property type="evidence" value="ECO:0007669"/>
    <property type="project" value="TreeGrafter"/>
</dbReference>
<evidence type="ECO:0000259" key="7">
    <source>
        <dbReference type="PROSITE" id="PS51382"/>
    </source>
</evidence>
<dbReference type="EMBL" id="MCFH01000001">
    <property type="protein sequence ID" value="ORX61041.1"/>
    <property type="molecule type" value="Genomic_DNA"/>
</dbReference>
<dbReference type="OrthoDB" id="6493944at2759"/>
<evidence type="ECO:0000256" key="4">
    <source>
        <dbReference type="ARBA" id="ARBA00022989"/>
    </source>
</evidence>
<accession>A0A1Y1VQ93</accession>
<dbReference type="InterPro" id="IPR004331">
    <property type="entry name" value="SPX_dom"/>
</dbReference>
<evidence type="ECO:0000256" key="6">
    <source>
        <dbReference type="SAM" id="MobiDB-lite"/>
    </source>
</evidence>
<protein>
    <recommendedName>
        <fullName evidence="7">SPX domain-containing protein</fullName>
    </recommendedName>
</protein>
<dbReference type="Proteomes" id="UP000193719">
    <property type="component" value="Unassembled WGS sequence"/>
</dbReference>
<evidence type="ECO:0000256" key="1">
    <source>
        <dbReference type="ARBA" id="ARBA00004128"/>
    </source>
</evidence>
<keyword evidence="3" id="KW-0812">Transmembrane</keyword>
<dbReference type="AlphaFoldDB" id="A0A1Y1VQ93"/>
<name>A0A1Y1VQ93_9FUNG</name>
<dbReference type="CDD" id="cd07751">
    <property type="entry name" value="PolyPPase_VTC4_like"/>
    <property type="match status" value="1"/>
</dbReference>
<dbReference type="STRING" id="1754191.A0A1Y1VQ93"/>
<sequence length="512" mass="60728">MKFGNCLLYQLKQEWKEYYIHYIDLKLFLKNKVPFGGEEEEYFKNRINEELQLVSNFIVNKYDELKNVIKSCEDKINELPKSENTDYSDINEQLSIATNEILELDTYIRLNGLGFMKILKKHDRLTNYKIKMNYVEELKAYPFDLNFNELIIKLSKLFAITNIDPFKNAKSNNNTGTEHFVRSTSKYWVHQNNITAVKCSILKHLPVNIYNPKATRFDPGITSIYFDNDNFDLYVGRLKLLKGAEAFRIRWYGAVDDSDTVYMERKINQGAEISESSHKERFPLEEKYVNDYLAGKYNFEEKIKYYRENGLKTEEQLQELERFSTEYQNVVIKKGLKPALRTFYNRIAFQFPDHARIRISLDTDLCMIREDNYNKPRSKDNWRREDVKTDFPFKYLPDEDITRFPFGILEIKLQTQYGVKAPQWIEDLINSHLVEQVPKFSKFVHGVSVLNKDRVPLLPYWLPQLDVLQQKEKDMRINKNLSKDKNDKANLNISTEPKKKIEYCEPSPNPIN</sequence>
<dbReference type="InterPro" id="IPR051572">
    <property type="entry name" value="VTC_Complex_Subunit"/>
</dbReference>
<feature type="region of interest" description="Disordered" evidence="6">
    <location>
        <begin position="478"/>
        <end position="512"/>
    </location>
</feature>
<keyword evidence="2" id="KW-0926">Vacuole</keyword>
<dbReference type="PROSITE" id="PS51382">
    <property type="entry name" value="SPX"/>
    <property type="match status" value="1"/>
</dbReference>
<dbReference type="PANTHER" id="PTHR46140:SF1">
    <property type="entry name" value="VACUOLAR TRANSPORTER CHAPERONE COMPLEX SUBUNIT 4-RELATED"/>
    <property type="match status" value="1"/>
</dbReference>
<gene>
    <name evidence="8" type="ORF">BCR36DRAFT_341210</name>
</gene>
<comment type="subcellular location">
    <subcellularLocation>
        <location evidence="1">Vacuole membrane</location>
        <topology evidence="1">Multi-pass membrane protein</topology>
    </subcellularLocation>
</comment>
<organism evidence="8 9">
    <name type="scientific">Piromyces finnis</name>
    <dbReference type="NCBI Taxonomy" id="1754191"/>
    <lineage>
        <taxon>Eukaryota</taxon>
        <taxon>Fungi</taxon>
        <taxon>Fungi incertae sedis</taxon>
        <taxon>Chytridiomycota</taxon>
        <taxon>Chytridiomycota incertae sedis</taxon>
        <taxon>Neocallimastigomycetes</taxon>
        <taxon>Neocallimastigales</taxon>
        <taxon>Neocallimastigaceae</taxon>
        <taxon>Piromyces</taxon>
    </lineage>
</organism>
<evidence type="ECO:0000313" key="8">
    <source>
        <dbReference type="EMBL" id="ORX61041.1"/>
    </source>
</evidence>
<comment type="caution">
    <text evidence="8">The sequence shown here is derived from an EMBL/GenBank/DDBJ whole genome shotgun (WGS) entry which is preliminary data.</text>
</comment>
<feature type="compositionally biased region" description="Basic and acidic residues" evidence="6">
    <location>
        <begin position="478"/>
        <end position="488"/>
    </location>
</feature>
<dbReference type="GO" id="GO:0006799">
    <property type="term" value="P:polyphosphate biosynthetic process"/>
    <property type="evidence" value="ECO:0007669"/>
    <property type="project" value="UniProtKB-ARBA"/>
</dbReference>
<feature type="domain" description="SPX" evidence="7">
    <location>
        <begin position="1"/>
        <end position="136"/>
    </location>
</feature>
<dbReference type="Pfam" id="PF09359">
    <property type="entry name" value="VTC"/>
    <property type="match status" value="1"/>
</dbReference>
<evidence type="ECO:0000256" key="3">
    <source>
        <dbReference type="ARBA" id="ARBA00022692"/>
    </source>
</evidence>
<dbReference type="InterPro" id="IPR042267">
    <property type="entry name" value="VTC_sf"/>
</dbReference>
<keyword evidence="9" id="KW-1185">Reference proteome</keyword>
<evidence type="ECO:0000256" key="2">
    <source>
        <dbReference type="ARBA" id="ARBA00022554"/>
    </source>
</evidence>
<reference evidence="8 9" key="2">
    <citation type="submission" date="2016-08" db="EMBL/GenBank/DDBJ databases">
        <title>Pervasive Adenine N6-methylation of Active Genes in Fungi.</title>
        <authorList>
            <consortium name="DOE Joint Genome Institute"/>
            <person name="Mondo S.J."/>
            <person name="Dannebaum R.O."/>
            <person name="Kuo R.C."/>
            <person name="Labutti K."/>
            <person name="Haridas S."/>
            <person name="Kuo A."/>
            <person name="Salamov A."/>
            <person name="Ahrendt S.R."/>
            <person name="Lipzen A."/>
            <person name="Sullivan W."/>
            <person name="Andreopoulos W.B."/>
            <person name="Clum A."/>
            <person name="Lindquist E."/>
            <person name="Daum C."/>
            <person name="Ramamoorthy G.K."/>
            <person name="Gryganskyi A."/>
            <person name="Culley D."/>
            <person name="Magnuson J.K."/>
            <person name="James T.Y."/>
            <person name="O'Malley M.A."/>
            <person name="Stajich J.E."/>
            <person name="Spatafora J.W."/>
            <person name="Visel A."/>
            <person name="Grigoriev I.V."/>
        </authorList>
    </citation>
    <scope>NUCLEOTIDE SEQUENCE [LARGE SCALE GENOMIC DNA]</scope>
    <source>
        <strain evidence="9">finn</strain>
    </source>
</reference>
<keyword evidence="4" id="KW-1133">Transmembrane helix</keyword>
<evidence type="ECO:0000313" key="9">
    <source>
        <dbReference type="Proteomes" id="UP000193719"/>
    </source>
</evidence>
<keyword evidence="5" id="KW-0472">Membrane</keyword>
<reference evidence="8 9" key="1">
    <citation type="submission" date="2016-08" db="EMBL/GenBank/DDBJ databases">
        <title>Genomes of anaerobic fungi encode conserved fungal cellulosomes for biomass hydrolysis.</title>
        <authorList>
            <consortium name="DOE Joint Genome Institute"/>
            <person name="Haitjema C.H."/>
            <person name="Gilmore S.P."/>
            <person name="Henske J.K."/>
            <person name="Solomon K.V."/>
            <person name="De Groot R."/>
            <person name="Kuo A."/>
            <person name="Mondo S.J."/>
            <person name="Salamov A.A."/>
            <person name="Labutti K."/>
            <person name="Zhao Z."/>
            <person name="Chiniquy J."/>
            <person name="Barry K."/>
            <person name="Brewer H.M."/>
            <person name="Purvine S.O."/>
            <person name="Wright A.T."/>
            <person name="Boxma B."/>
            <person name="Van Alen T."/>
            <person name="Hackstein J.H."/>
            <person name="Baker S.E."/>
            <person name="Grigoriev I.V."/>
            <person name="O'Malley M.A."/>
        </authorList>
    </citation>
    <scope>NUCLEOTIDE SEQUENCE [LARGE SCALE GENOMIC DNA]</scope>
    <source>
        <strain evidence="9">finn</strain>
    </source>
</reference>
<dbReference type="GO" id="GO:0000329">
    <property type="term" value="C:fungal-type vacuole membrane"/>
    <property type="evidence" value="ECO:0007669"/>
    <property type="project" value="TreeGrafter"/>
</dbReference>
<evidence type="ECO:0000256" key="5">
    <source>
        <dbReference type="ARBA" id="ARBA00023136"/>
    </source>
</evidence>
<dbReference type="PANTHER" id="PTHR46140">
    <property type="entry name" value="VACUOLAR TRANSPORTER CHAPERONE 1-RELATED"/>
    <property type="match status" value="1"/>
</dbReference>
<dbReference type="Pfam" id="PF03105">
    <property type="entry name" value="SPX"/>
    <property type="match status" value="1"/>
</dbReference>